<feature type="compositionally biased region" description="Basic and acidic residues" evidence="3">
    <location>
        <begin position="308"/>
        <end position="330"/>
    </location>
</feature>
<sequence>MATKYDVIIIGGASAGLSAALYTSRQNLRTLVITKDIGGQALLTDSIQNYPGFGNIGGFELLTKFQEQTMMYGTEFLYDEVQSVSKSEEGFRVKSYSQENTAEVLILAFGKTPRDLGVSGENELRGKGVSYCAVCDGPLFKSKKVAVVGNGDNAIEAASYLSSLVSNLYIIQSTEKTRGDEETLNSLKNMKNVEFRNGSKVDRILGENSVTGLELQTKEGKNNLEIDAVFIEMGYIAKTELVKDLVELNKIGEVVVNKFCETTQEGIFACGDVTDTPYKQVVISAGQGAIAALSAYNYIQRKKGRPTSKTDWKTVPIQKEEKSDFKLSRN</sequence>
<evidence type="ECO:0000256" key="1">
    <source>
        <dbReference type="ARBA" id="ARBA00022630"/>
    </source>
</evidence>
<dbReference type="GO" id="GO:0016491">
    <property type="term" value="F:oxidoreductase activity"/>
    <property type="evidence" value="ECO:0007669"/>
    <property type="project" value="UniProtKB-KW"/>
</dbReference>
<dbReference type="Gene3D" id="3.50.50.60">
    <property type="entry name" value="FAD/NAD(P)-binding domain"/>
    <property type="match status" value="2"/>
</dbReference>
<reference evidence="5 6" key="1">
    <citation type="submission" date="2023-09" db="EMBL/GenBank/DDBJ databases">
        <authorList>
            <person name="Golyshina O.V."/>
            <person name="Lunev E.A."/>
            <person name="Bargiela R."/>
            <person name="Gaines M.C."/>
            <person name="Daum B."/>
            <person name="Bale N.J."/>
            <person name="Koenen M."/>
            <person name="Sinninghe Damst J.S."/>
            <person name="Yakimov M."/>
            <person name="Golyshin P.N."/>
        </authorList>
    </citation>
    <scope>NUCLEOTIDE SEQUENCE [LARGE SCALE GENOMIC DNA]</scope>
    <source>
        <strain evidence="5 6">M1</strain>
    </source>
</reference>
<feature type="region of interest" description="Disordered" evidence="3">
    <location>
        <begin position="306"/>
        <end position="330"/>
    </location>
</feature>
<dbReference type="SUPFAM" id="SSF51905">
    <property type="entry name" value="FAD/NAD(P)-binding domain"/>
    <property type="match status" value="1"/>
</dbReference>
<evidence type="ECO:0000256" key="2">
    <source>
        <dbReference type="ARBA" id="ARBA00023002"/>
    </source>
</evidence>
<dbReference type="PRINTS" id="PR00368">
    <property type="entry name" value="FADPNR"/>
</dbReference>
<name>A0AAX4NGZ1_9ARCH</name>
<keyword evidence="2" id="KW-0560">Oxidoreductase</keyword>
<dbReference type="Pfam" id="PF07992">
    <property type="entry name" value="Pyr_redox_2"/>
    <property type="match status" value="1"/>
</dbReference>
<keyword evidence="1" id="KW-0285">Flavoprotein</keyword>
<evidence type="ECO:0000256" key="3">
    <source>
        <dbReference type="SAM" id="MobiDB-lite"/>
    </source>
</evidence>
<proteinExistence type="predicted"/>
<organism evidence="5 6">
    <name type="scientific">Oxyplasma meridianum</name>
    <dbReference type="NCBI Taxonomy" id="3073602"/>
    <lineage>
        <taxon>Archaea</taxon>
        <taxon>Methanobacteriati</taxon>
        <taxon>Thermoplasmatota</taxon>
        <taxon>Thermoplasmata</taxon>
        <taxon>Thermoplasmatales</taxon>
        <taxon>Thermoplasmataceae</taxon>
        <taxon>Oxyplasma</taxon>
    </lineage>
</organism>
<dbReference type="InterPro" id="IPR023753">
    <property type="entry name" value="FAD/NAD-binding_dom"/>
</dbReference>
<dbReference type="InterPro" id="IPR036188">
    <property type="entry name" value="FAD/NAD-bd_sf"/>
</dbReference>
<dbReference type="PRINTS" id="PR00469">
    <property type="entry name" value="PNDRDTASEII"/>
</dbReference>
<dbReference type="KEGG" id="omr:OXIME_001008"/>
<gene>
    <name evidence="5" type="ORF">OXIME_001008</name>
</gene>
<dbReference type="RefSeq" id="WP_393970775.1">
    <property type="nucleotide sequence ID" value="NZ_CP133772.1"/>
</dbReference>
<dbReference type="AlphaFoldDB" id="A0AAX4NGZ1"/>
<evidence type="ECO:0000313" key="6">
    <source>
        <dbReference type="Proteomes" id="UP001451606"/>
    </source>
</evidence>
<evidence type="ECO:0000259" key="4">
    <source>
        <dbReference type="Pfam" id="PF07992"/>
    </source>
</evidence>
<accession>A0AAX4NGZ1</accession>
<dbReference type="GeneID" id="95967744"/>
<protein>
    <submittedName>
        <fullName evidence="5">FAD-dependent oxidoreductase</fullName>
    </submittedName>
</protein>
<feature type="domain" description="FAD/NAD(P)-binding" evidence="4">
    <location>
        <begin position="5"/>
        <end position="288"/>
    </location>
</feature>
<keyword evidence="6" id="KW-1185">Reference proteome</keyword>
<dbReference type="EMBL" id="CP133772">
    <property type="protein sequence ID" value="WYY00438.1"/>
    <property type="molecule type" value="Genomic_DNA"/>
</dbReference>
<dbReference type="Proteomes" id="UP001451606">
    <property type="component" value="Chromosome"/>
</dbReference>
<dbReference type="InterPro" id="IPR050097">
    <property type="entry name" value="Ferredoxin-NADP_redctase_2"/>
</dbReference>
<dbReference type="PANTHER" id="PTHR48105">
    <property type="entry name" value="THIOREDOXIN REDUCTASE 1-RELATED-RELATED"/>
    <property type="match status" value="1"/>
</dbReference>
<evidence type="ECO:0000313" key="5">
    <source>
        <dbReference type="EMBL" id="WYY00438.1"/>
    </source>
</evidence>